<evidence type="ECO:0000259" key="1">
    <source>
        <dbReference type="Pfam" id="PF13649"/>
    </source>
</evidence>
<keyword evidence="2" id="KW-0830">Ubiquinone</keyword>
<proteinExistence type="predicted"/>
<dbReference type="InterPro" id="IPR041698">
    <property type="entry name" value="Methyltransf_25"/>
</dbReference>
<dbReference type="InterPro" id="IPR029063">
    <property type="entry name" value="SAM-dependent_MTases_sf"/>
</dbReference>
<organism evidence="2 3">
    <name type="scientific">Chiayiivirga flava</name>
    <dbReference type="NCBI Taxonomy" id="659595"/>
    <lineage>
        <taxon>Bacteria</taxon>
        <taxon>Pseudomonadati</taxon>
        <taxon>Pseudomonadota</taxon>
        <taxon>Gammaproteobacteria</taxon>
        <taxon>Lysobacterales</taxon>
        <taxon>Lysobacteraceae</taxon>
        <taxon>Chiayiivirga</taxon>
    </lineage>
</organism>
<dbReference type="EMBL" id="JACHHP010000004">
    <property type="protein sequence ID" value="MBB5208840.1"/>
    <property type="molecule type" value="Genomic_DNA"/>
</dbReference>
<keyword evidence="3" id="KW-1185">Reference proteome</keyword>
<accession>A0A7W8D6K4</accession>
<dbReference type="AlphaFoldDB" id="A0A7W8D6K4"/>
<evidence type="ECO:0000313" key="2">
    <source>
        <dbReference type="EMBL" id="MBB5208840.1"/>
    </source>
</evidence>
<comment type="caution">
    <text evidence="2">The sequence shown here is derived from an EMBL/GenBank/DDBJ whole genome shotgun (WGS) entry which is preliminary data.</text>
</comment>
<dbReference type="CDD" id="cd02440">
    <property type="entry name" value="AdoMet_MTases"/>
    <property type="match status" value="1"/>
</dbReference>
<keyword evidence="2" id="KW-0489">Methyltransferase</keyword>
<dbReference type="Pfam" id="PF13649">
    <property type="entry name" value="Methyltransf_25"/>
    <property type="match status" value="1"/>
</dbReference>
<dbReference type="GO" id="GO:0008168">
    <property type="term" value="F:methyltransferase activity"/>
    <property type="evidence" value="ECO:0007669"/>
    <property type="project" value="UniProtKB-KW"/>
</dbReference>
<evidence type="ECO:0000313" key="3">
    <source>
        <dbReference type="Proteomes" id="UP000521199"/>
    </source>
</evidence>
<dbReference type="RefSeq" id="WP_183961390.1">
    <property type="nucleotide sequence ID" value="NZ_JACHHP010000004.1"/>
</dbReference>
<feature type="domain" description="Methyltransferase" evidence="1">
    <location>
        <begin position="52"/>
        <end position="149"/>
    </location>
</feature>
<dbReference type="GO" id="GO:0032259">
    <property type="term" value="P:methylation"/>
    <property type="evidence" value="ECO:0007669"/>
    <property type="project" value="UniProtKB-KW"/>
</dbReference>
<dbReference type="Gene3D" id="3.40.50.150">
    <property type="entry name" value="Vaccinia Virus protein VP39"/>
    <property type="match status" value="1"/>
</dbReference>
<name>A0A7W8D6K4_9GAMM</name>
<dbReference type="Proteomes" id="UP000521199">
    <property type="component" value="Unassembled WGS sequence"/>
</dbReference>
<reference evidence="2 3" key="1">
    <citation type="submission" date="2020-08" db="EMBL/GenBank/DDBJ databases">
        <title>Genomic Encyclopedia of Type Strains, Phase IV (KMG-IV): sequencing the most valuable type-strain genomes for metagenomic binning, comparative biology and taxonomic classification.</title>
        <authorList>
            <person name="Goeker M."/>
        </authorList>
    </citation>
    <scope>NUCLEOTIDE SEQUENCE [LARGE SCALE GENOMIC DNA]</scope>
    <source>
        <strain evidence="2 3">DSM 24163</strain>
    </source>
</reference>
<sequence>MDPATTDPGVWTRYWRGGSLHSCGHAFAGNYAGAVAAFWQGRFAACDDGALILDVGTGNGAIPRLALDHARRLGRQWRIHGADIAAIDPAQVGTDAANYAPLQFHPGVSMARLPFDDGSVDLITGQYALEYTDIDASVREFARVLRRGGGCAFVLHRTGSVVLRATDPQLDDCRFLFVEARLYQRARELATYLARANTAALREQLAGDVGAQRARAKLNESADAVLERIERSAVPGLLQTAMAHIGEAFGQAHVWGEAKTREFLAWSEQALRDEEARLRHLRAAALDDAGVQALGGRFAAHGFVDVAIGELVHAADVAMGWTLAARRA</sequence>
<dbReference type="SUPFAM" id="SSF53335">
    <property type="entry name" value="S-adenosyl-L-methionine-dependent methyltransferases"/>
    <property type="match status" value="1"/>
</dbReference>
<gene>
    <name evidence="2" type="ORF">HNQ52_002390</name>
</gene>
<protein>
    <submittedName>
        <fullName evidence="2">Ubiquinone/menaquinone biosynthesis C-methylase UbiE</fullName>
    </submittedName>
</protein>
<keyword evidence="2" id="KW-0808">Transferase</keyword>